<dbReference type="PANTHER" id="PTHR48048">
    <property type="entry name" value="GLYCOSYLTRANSFERASE"/>
    <property type="match status" value="1"/>
</dbReference>
<evidence type="ECO:0000256" key="3">
    <source>
        <dbReference type="ARBA" id="ARBA00022679"/>
    </source>
</evidence>
<dbReference type="FunFam" id="3.40.50.2000:FF:000020">
    <property type="entry name" value="Glycosyltransferase"/>
    <property type="match status" value="1"/>
</dbReference>
<dbReference type="InterPro" id="IPR050481">
    <property type="entry name" value="UDP-glycosyltransf_plant"/>
</dbReference>
<dbReference type="GO" id="GO:0035251">
    <property type="term" value="F:UDP-glucosyltransferase activity"/>
    <property type="evidence" value="ECO:0007669"/>
    <property type="project" value="InterPro"/>
</dbReference>
<dbReference type="Gene3D" id="3.40.50.2000">
    <property type="entry name" value="Glycogen Phosphorylase B"/>
    <property type="match status" value="2"/>
</dbReference>
<dbReference type="SUPFAM" id="SSF53756">
    <property type="entry name" value="UDP-Glycosyltransferase/glycogen phosphorylase"/>
    <property type="match status" value="1"/>
</dbReference>
<keyword evidence="2 4" id="KW-0328">Glycosyltransferase</keyword>
<name>A0A314XNT1_PRUYE</name>
<comment type="similarity">
    <text evidence="1 4">Belongs to the UDP-glycosyltransferase family.</text>
</comment>
<evidence type="ECO:0000256" key="2">
    <source>
        <dbReference type="ARBA" id="ARBA00022676"/>
    </source>
</evidence>
<dbReference type="EMBL" id="PJQY01002555">
    <property type="protein sequence ID" value="PQP92557.1"/>
    <property type="molecule type" value="Genomic_DNA"/>
</dbReference>
<dbReference type="PROSITE" id="PS00375">
    <property type="entry name" value="UDPGT"/>
    <property type="match status" value="1"/>
</dbReference>
<sequence>MKESIVLYPAPGSHQIISMVELAKLISQHQPNLPITILLTTSTPFETSPISSSYINLISSDPNQTNPNLPISFFTLPSLHLHQSHIENPVESAIEIMRLSIPNVLQALETISQSSKVLAFITSSVHLPYDPQIPTYFYFTSCASALALFLYLPTIHNQTPKSFRDLNDAVLHFPGLPPLRASQMPLPLLDSGGPAYEYFVNFAACLPKSQGIITNTFQALEPSAIKAISDGSCVPNHQTPPIFHIGPLNFDAKNRTSSACEDRSTSTKCLMWLDEQPSQSVVFLCFGSRGAFSEAQLSEIAMGLERSKQRFLWVVRSPPGSNSVEPDLEILLPKEFLQRTKNRGLVVKSWAPQAAILRHGCVGGFVTHCGWNSVLEAVTYGVPMAAWPLYAEQAVNGVVLVEEMKLGIPVESKEGFVSAEEVEKKVSLLMDEKSLRERSQAMKAMALAAWNNGGSSFTSFSKMVTSWKQ</sequence>
<accession>A0A314XNT1</accession>
<dbReference type="Pfam" id="PF00201">
    <property type="entry name" value="UDPGT"/>
    <property type="match status" value="1"/>
</dbReference>
<organism evidence="6 7">
    <name type="scientific">Prunus yedoensis var. nudiflora</name>
    <dbReference type="NCBI Taxonomy" id="2094558"/>
    <lineage>
        <taxon>Eukaryota</taxon>
        <taxon>Viridiplantae</taxon>
        <taxon>Streptophyta</taxon>
        <taxon>Embryophyta</taxon>
        <taxon>Tracheophyta</taxon>
        <taxon>Spermatophyta</taxon>
        <taxon>Magnoliopsida</taxon>
        <taxon>eudicotyledons</taxon>
        <taxon>Gunneridae</taxon>
        <taxon>Pentapetalae</taxon>
        <taxon>rosids</taxon>
        <taxon>fabids</taxon>
        <taxon>Rosales</taxon>
        <taxon>Rosaceae</taxon>
        <taxon>Amygdaloideae</taxon>
        <taxon>Amygdaleae</taxon>
        <taxon>Prunus</taxon>
    </lineage>
</organism>
<keyword evidence="3 4" id="KW-0808">Transferase</keyword>
<evidence type="ECO:0000256" key="4">
    <source>
        <dbReference type="RuleBase" id="RU003718"/>
    </source>
</evidence>
<evidence type="ECO:0000313" key="7">
    <source>
        <dbReference type="Proteomes" id="UP000250321"/>
    </source>
</evidence>
<comment type="caution">
    <text evidence="6">The sequence shown here is derived from an EMBL/GenBank/DDBJ whole genome shotgun (WGS) entry which is preliminary data.</text>
</comment>
<dbReference type="InterPro" id="IPR035595">
    <property type="entry name" value="UDP_glycos_trans_CS"/>
</dbReference>
<dbReference type="CDD" id="cd03784">
    <property type="entry name" value="GT1_Gtf-like"/>
    <property type="match status" value="1"/>
</dbReference>
<protein>
    <recommendedName>
        <fullName evidence="5">Glycosyltransferase</fullName>
        <ecNumber evidence="5">2.4.1.-</ecNumber>
    </recommendedName>
</protein>
<keyword evidence="7" id="KW-1185">Reference proteome</keyword>
<evidence type="ECO:0000256" key="5">
    <source>
        <dbReference type="RuleBase" id="RU362057"/>
    </source>
</evidence>
<dbReference type="PANTHER" id="PTHR48048:SF56">
    <property type="entry name" value="GLYCOSYLTRANSFERASE"/>
    <property type="match status" value="1"/>
</dbReference>
<proteinExistence type="inferred from homology"/>
<dbReference type="EC" id="2.4.1.-" evidence="5"/>
<evidence type="ECO:0000313" key="6">
    <source>
        <dbReference type="EMBL" id="PQP92557.1"/>
    </source>
</evidence>
<gene>
    <name evidence="6" type="ORF">Pyn_29335</name>
</gene>
<dbReference type="OrthoDB" id="5835829at2759"/>
<dbReference type="InterPro" id="IPR002213">
    <property type="entry name" value="UDP_glucos_trans"/>
</dbReference>
<reference evidence="6 7" key="1">
    <citation type="submission" date="2018-02" db="EMBL/GenBank/DDBJ databases">
        <title>Draft genome of wild Prunus yedoensis var. nudiflora.</title>
        <authorList>
            <person name="Baek S."/>
            <person name="Kim J.-H."/>
            <person name="Choi K."/>
            <person name="Kim G.-B."/>
            <person name="Cho A."/>
            <person name="Jang H."/>
            <person name="Shin C.-H."/>
            <person name="Yu H.-J."/>
            <person name="Mun J.-H."/>
        </authorList>
    </citation>
    <scope>NUCLEOTIDE SEQUENCE [LARGE SCALE GENOMIC DNA]</scope>
    <source>
        <strain evidence="7">cv. Jeju island</strain>
        <tissue evidence="6">Leaf</tissue>
    </source>
</reference>
<dbReference type="Proteomes" id="UP000250321">
    <property type="component" value="Unassembled WGS sequence"/>
</dbReference>
<dbReference type="AlphaFoldDB" id="A0A314XNT1"/>
<evidence type="ECO:0000256" key="1">
    <source>
        <dbReference type="ARBA" id="ARBA00009995"/>
    </source>
</evidence>
<dbReference type="STRING" id="2094558.A0A314XNT1"/>